<name>A0A9J6QZ87_9FIRM</name>
<dbReference type="PROSITE" id="PS50045">
    <property type="entry name" value="SIGMA54_INTERACT_4"/>
    <property type="match status" value="1"/>
</dbReference>
<dbReference type="Gene3D" id="1.10.8.60">
    <property type="match status" value="1"/>
</dbReference>
<dbReference type="EMBL" id="JAOSHN010000014">
    <property type="protein sequence ID" value="MCU7380783.1"/>
    <property type="molecule type" value="Genomic_DNA"/>
</dbReference>
<dbReference type="SUPFAM" id="SSF52540">
    <property type="entry name" value="P-loop containing nucleoside triphosphate hydrolases"/>
    <property type="match status" value="1"/>
</dbReference>
<dbReference type="SUPFAM" id="SSF55785">
    <property type="entry name" value="PYP-like sensor domain (PAS domain)"/>
    <property type="match status" value="1"/>
</dbReference>
<keyword evidence="4" id="KW-0804">Transcription</keyword>
<sequence length="457" mass="51964">MDFNKFSDETKTCISAVIECIDDGIFITDGTGTVVELNKSALGCQSREQIIGKNMRQLIEEGIYEDSLALRVIKEKKPVSMVQHEETDILTTAIPHLKDGQVKMVVCCEREVYELDALRQELKESRAKNLQYEQELMYLRKNATRDVGIIAESTQMHDVIELALTAAEYDSRVLLQGETGTGKEVIAKLIYRNGKRMGKPFVDVNCGAIPENLLESELFGYEKGAFTGAREEGKKGVFELADGGVLFLDEIGETSIPFQTKLLRCIQEGAVTRVGGVRAVPVDVQIIAATNRDLLREVKEGRFREDLYYRLNVFPIEIPPLRQRKSDIVSLVYLYASKFNDKHGTDKMFSREALEALQNYRWPGNVRELANVVERLMLISKNKIIKEDELQFLFFAENSPEEQELTESSLEKHVERIEKEVISKYLMRYKRRAELADALGISIATLNRKLRKYGLGD</sequence>
<dbReference type="InterPro" id="IPR009057">
    <property type="entry name" value="Homeodomain-like_sf"/>
</dbReference>
<dbReference type="CDD" id="cd00130">
    <property type="entry name" value="PAS"/>
    <property type="match status" value="1"/>
</dbReference>
<gene>
    <name evidence="7" type="ORF">OBO34_20935</name>
</gene>
<dbReference type="InterPro" id="IPR058031">
    <property type="entry name" value="AAA_lid_NorR"/>
</dbReference>
<dbReference type="FunFam" id="3.40.50.300:FF:000006">
    <property type="entry name" value="DNA-binding transcriptional regulator NtrC"/>
    <property type="match status" value="1"/>
</dbReference>
<evidence type="ECO:0000256" key="5">
    <source>
        <dbReference type="SAM" id="Coils"/>
    </source>
</evidence>
<dbReference type="SMART" id="SM00382">
    <property type="entry name" value="AAA"/>
    <property type="match status" value="1"/>
</dbReference>
<dbReference type="InterPro" id="IPR025662">
    <property type="entry name" value="Sigma_54_int_dom_ATP-bd_1"/>
</dbReference>
<evidence type="ECO:0000256" key="4">
    <source>
        <dbReference type="ARBA" id="ARBA00023163"/>
    </source>
</evidence>
<protein>
    <submittedName>
        <fullName evidence="7">Sigma 54-interacting transcriptional regulator</fullName>
    </submittedName>
</protein>
<keyword evidence="2" id="KW-0067">ATP-binding</keyword>
<dbReference type="PANTHER" id="PTHR32071">
    <property type="entry name" value="TRANSCRIPTIONAL REGULATORY PROTEIN"/>
    <property type="match status" value="1"/>
</dbReference>
<dbReference type="GO" id="GO:0043565">
    <property type="term" value="F:sequence-specific DNA binding"/>
    <property type="evidence" value="ECO:0007669"/>
    <property type="project" value="InterPro"/>
</dbReference>
<comment type="caution">
    <text evidence="7">The sequence shown here is derived from an EMBL/GenBank/DDBJ whole genome shotgun (WGS) entry which is preliminary data.</text>
</comment>
<dbReference type="RefSeq" id="WP_269478812.1">
    <property type="nucleotide sequence ID" value="NZ_JAOSHN010000014.1"/>
</dbReference>
<dbReference type="PROSITE" id="PS00675">
    <property type="entry name" value="SIGMA54_INTERACT_1"/>
    <property type="match status" value="1"/>
</dbReference>
<evidence type="ECO:0000313" key="7">
    <source>
        <dbReference type="EMBL" id="MCU7380783.1"/>
    </source>
</evidence>
<dbReference type="SUPFAM" id="SSF46689">
    <property type="entry name" value="Homeodomain-like"/>
    <property type="match status" value="1"/>
</dbReference>
<dbReference type="InterPro" id="IPR013767">
    <property type="entry name" value="PAS_fold"/>
</dbReference>
<dbReference type="Pfam" id="PF00989">
    <property type="entry name" value="PAS"/>
    <property type="match status" value="1"/>
</dbReference>
<reference evidence="7" key="1">
    <citation type="submission" date="2022-09" db="EMBL/GenBank/DDBJ databases">
        <title>Culturomic study of gut microbiota in children with autism spectrum disorder.</title>
        <authorList>
            <person name="Efimov B.A."/>
            <person name="Chaplin A.V."/>
            <person name="Sokolova S.R."/>
            <person name="Pikina A.P."/>
            <person name="Korzhanova M."/>
            <person name="Belova V."/>
            <person name="Korostin D."/>
        </authorList>
    </citation>
    <scope>NUCLEOTIDE SEQUENCE</scope>
    <source>
        <strain evidence="7">ASD5510</strain>
    </source>
</reference>
<dbReference type="InterPro" id="IPR003593">
    <property type="entry name" value="AAA+_ATPase"/>
</dbReference>
<dbReference type="InterPro" id="IPR002078">
    <property type="entry name" value="Sigma_54_int"/>
</dbReference>
<dbReference type="Gene3D" id="3.40.50.300">
    <property type="entry name" value="P-loop containing nucleotide triphosphate hydrolases"/>
    <property type="match status" value="1"/>
</dbReference>
<keyword evidence="5" id="KW-0175">Coiled coil</keyword>
<organism evidence="7 8">
    <name type="scientific">Hominibacterium faecale</name>
    <dbReference type="NCBI Taxonomy" id="2839743"/>
    <lineage>
        <taxon>Bacteria</taxon>
        <taxon>Bacillati</taxon>
        <taxon>Bacillota</taxon>
        <taxon>Clostridia</taxon>
        <taxon>Peptostreptococcales</taxon>
        <taxon>Anaerovoracaceae</taxon>
        <taxon>Hominibacterium</taxon>
    </lineage>
</organism>
<keyword evidence="8" id="KW-1185">Reference proteome</keyword>
<feature type="coiled-coil region" evidence="5">
    <location>
        <begin position="108"/>
        <end position="142"/>
    </location>
</feature>
<keyword evidence="1" id="KW-0547">Nucleotide-binding</keyword>
<accession>A0A9J6QZ87</accession>
<keyword evidence="3" id="KW-0805">Transcription regulation</keyword>
<dbReference type="Gene3D" id="1.10.10.60">
    <property type="entry name" value="Homeodomain-like"/>
    <property type="match status" value="1"/>
</dbReference>
<dbReference type="PANTHER" id="PTHR32071:SF57">
    <property type="entry name" value="C4-DICARBOXYLATE TRANSPORT TRANSCRIPTIONAL REGULATORY PROTEIN DCTD"/>
    <property type="match status" value="1"/>
</dbReference>
<dbReference type="Pfam" id="PF02954">
    <property type="entry name" value="HTH_8"/>
    <property type="match status" value="1"/>
</dbReference>
<proteinExistence type="predicted"/>
<dbReference type="InterPro" id="IPR002197">
    <property type="entry name" value="HTH_Fis"/>
</dbReference>
<evidence type="ECO:0000259" key="6">
    <source>
        <dbReference type="PROSITE" id="PS50045"/>
    </source>
</evidence>
<evidence type="ECO:0000256" key="1">
    <source>
        <dbReference type="ARBA" id="ARBA00022741"/>
    </source>
</evidence>
<dbReference type="Proteomes" id="UP001065549">
    <property type="component" value="Unassembled WGS sequence"/>
</dbReference>
<dbReference type="InterPro" id="IPR027417">
    <property type="entry name" value="P-loop_NTPase"/>
</dbReference>
<dbReference type="InterPro" id="IPR025944">
    <property type="entry name" value="Sigma_54_int_dom_CS"/>
</dbReference>
<dbReference type="Pfam" id="PF25601">
    <property type="entry name" value="AAA_lid_14"/>
    <property type="match status" value="1"/>
</dbReference>
<dbReference type="InterPro" id="IPR000014">
    <property type="entry name" value="PAS"/>
</dbReference>
<dbReference type="Gene3D" id="3.30.450.20">
    <property type="entry name" value="PAS domain"/>
    <property type="match status" value="1"/>
</dbReference>
<evidence type="ECO:0000256" key="2">
    <source>
        <dbReference type="ARBA" id="ARBA00022840"/>
    </source>
</evidence>
<dbReference type="Pfam" id="PF00158">
    <property type="entry name" value="Sigma54_activat"/>
    <property type="match status" value="1"/>
</dbReference>
<feature type="domain" description="Sigma-54 factor interaction" evidence="6">
    <location>
        <begin position="149"/>
        <end position="378"/>
    </location>
</feature>
<dbReference type="AlphaFoldDB" id="A0A9J6QZ87"/>
<dbReference type="PROSITE" id="PS00688">
    <property type="entry name" value="SIGMA54_INTERACT_3"/>
    <property type="match status" value="1"/>
</dbReference>
<evidence type="ECO:0000313" key="8">
    <source>
        <dbReference type="Proteomes" id="UP001065549"/>
    </source>
</evidence>
<dbReference type="GO" id="GO:0006355">
    <property type="term" value="P:regulation of DNA-templated transcription"/>
    <property type="evidence" value="ECO:0007669"/>
    <property type="project" value="InterPro"/>
</dbReference>
<dbReference type="GO" id="GO:0005524">
    <property type="term" value="F:ATP binding"/>
    <property type="evidence" value="ECO:0007669"/>
    <property type="project" value="UniProtKB-KW"/>
</dbReference>
<dbReference type="CDD" id="cd00009">
    <property type="entry name" value="AAA"/>
    <property type="match status" value="1"/>
</dbReference>
<dbReference type="InterPro" id="IPR035965">
    <property type="entry name" value="PAS-like_dom_sf"/>
</dbReference>
<evidence type="ECO:0000256" key="3">
    <source>
        <dbReference type="ARBA" id="ARBA00023015"/>
    </source>
</evidence>